<keyword evidence="3" id="KW-1185">Reference proteome</keyword>
<evidence type="ECO:0000313" key="2">
    <source>
        <dbReference type="EMBL" id="KAG1771381.1"/>
    </source>
</evidence>
<feature type="chain" id="PRO_5040356468" evidence="1">
    <location>
        <begin position="18"/>
        <end position="231"/>
    </location>
</feature>
<accession>A0A9P6ZM56</accession>
<dbReference type="AlphaFoldDB" id="A0A9P6ZM56"/>
<dbReference type="OrthoDB" id="262547at2759"/>
<comment type="caution">
    <text evidence="2">The sequence shown here is derived from an EMBL/GenBank/DDBJ whole genome shotgun (WGS) entry which is preliminary data.</text>
</comment>
<dbReference type="InterPro" id="IPR021047">
    <property type="entry name" value="Mannosyltransferase_CMT1"/>
</dbReference>
<dbReference type="PANTHER" id="PTHR34144">
    <property type="entry name" value="CHROMOSOME 8, WHOLE GENOME SHOTGUN SEQUENCE"/>
    <property type="match status" value="1"/>
</dbReference>
<sequence>MTWKFFLMLLFVVPTFAFVQLSRISLPLTGRRHGHFQIFVDTVSHMHSDLPTSSLVMCITETQSSPQLLQDKGTGIKCDSLKRAIHHLGPDNVFVSIVEGHSTDTTAELLQELDAHLVLVVASWRILTGDETAHTICGFSETNKQNSPAESNYRTVQTDSPAPVFSCQNSIIVFTEASLDCLPDDEELISVVKTLKEFAAALNERVEKRVASQSFSMELLKRWKSDDNSDI</sequence>
<evidence type="ECO:0000313" key="3">
    <source>
        <dbReference type="Proteomes" id="UP000714275"/>
    </source>
</evidence>
<proteinExistence type="predicted"/>
<dbReference type="Proteomes" id="UP000714275">
    <property type="component" value="Unassembled WGS sequence"/>
</dbReference>
<feature type="signal peptide" evidence="1">
    <location>
        <begin position="1"/>
        <end position="17"/>
    </location>
</feature>
<name>A0A9P6ZM56_9AGAM</name>
<evidence type="ECO:0000256" key="1">
    <source>
        <dbReference type="SAM" id="SignalP"/>
    </source>
</evidence>
<gene>
    <name evidence="2" type="ORF">EV702DRAFT_1049003</name>
</gene>
<reference evidence="2" key="1">
    <citation type="journal article" date="2020" name="New Phytol.">
        <title>Comparative genomics reveals dynamic genome evolution in host specialist ectomycorrhizal fungi.</title>
        <authorList>
            <person name="Lofgren L.A."/>
            <person name="Nguyen N.H."/>
            <person name="Vilgalys R."/>
            <person name="Ruytinx J."/>
            <person name="Liao H.L."/>
            <person name="Branco S."/>
            <person name="Kuo A."/>
            <person name="LaButti K."/>
            <person name="Lipzen A."/>
            <person name="Andreopoulos W."/>
            <person name="Pangilinan J."/>
            <person name="Riley R."/>
            <person name="Hundley H."/>
            <person name="Na H."/>
            <person name="Barry K."/>
            <person name="Grigoriev I.V."/>
            <person name="Stajich J.E."/>
            <person name="Kennedy P.G."/>
        </authorList>
    </citation>
    <scope>NUCLEOTIDE SEQUENCE</scope>
    <source>
        <strain evidence="2">DOB743</strain>
    </source>
</reference>
<dbReference type="PANTHER" id="PTHR34144:SF7">
    <property type="entry name" value="EXPORT PROTEIN (CAP59), PUTATIVE (AFU_ORTHOLOGUE AFUA_7G05020)-RELATED"/>
    <property type="match status" value="1"/>
</dbReference>
<keyword evidence="1" id="KW-0732">Signal</keyword>
<protein>
    <submittedName>
        <fullName evidence="2">Uncharacterized protein</fullName>
    </submittedName>
</protein>
<dbReference type="EMBL" id="JABBWD010000059">
    <property type="protein sequence ID" value="KAG1771381.1"/>
    <property type="molecule type" value="Genomic_DNA"/>
</dbReference>
<dbReference type="Pfam" id="PF11735">
    <property type="entry name" value="CAP59_mtransfer"/>
    <property type="match status" value="1"/>
</dbReference>
<organism evidence="2 3">
    <name type="scientific">Suillus placidus</name>
    <dbReference type="NCBI Taxonomy" id="48579"/>
    <lineage>
        <taxon>Eukaryota</taxon>
        <taxon>Fungi</taxon>
        <taxon>Dikarya</taxon>
        <taxon>Basidiomycota</taxon>
        <taxon>Agaricomycotina</taxon>
        <taxon>Agaricomycetes</taxon>
        <taxon>Agaricomycetidae</taxon>
        <taxon>Boletales</taxon>
        <taxon>Suillineae</taxon>
        <taxon>Suillaceae</taxon>
        <taxon>Suillus</taxon>
    </lineage>
</organism>